<feature type="region of interest" description="Disordered" evidence="1">
    <location>
        <begin position="55"/>
        <end position="95"/>
    </location>
</feature>
<feature type="compositionally biased region" description="Basic residues" evidence="1">
    <location>
        <begin position="64"/>
        <end position="74"/>
    </location>
</feature>
<dbReference type="Pfam" id="PF15319">
    <property type="entry name" value="RHINO"/>
    <property type="match status" value="1"/>
</dbReference>
<dbReference type="PANTHER" id="PTHR35541:SF1">
    <property type="entry name" value="RAD9, HUS1, RAD1-INTERACTING NUCLEAR ORPHAN PROTEIN 1"/>
    <property type="match status" value="1"/>
</dbReference>
<evidence type="ECO:0000313" key="2">
    <source>
        <dbReference type="EMBL" id="VDI04922.1"/>
    </source>
</evidence>
<name>A0A8B6CFW5_MYTGA</name>
<protein>
    <submittedName>
        <fullName evidence="2">Uncharacterized protein</fullName>
    </submittedName>
</protein>
<evidence type="ECO:0000313" key="3">
    <source>
        <dbReference type="Proteomes" id="UP000596742"/>
    </source>
</evidence>
<accession>A0A8B6CFW5</accession>
<dbReference type="GO" id="GO:0005634">
    <property type="term" value="C:nucleus"/>
    <property type="evidence" value="ECO:0007669"/>
    <property type="project" value="InterPro"/>
</dbReference>
<dbReference type="GO" id="GO:0071479">
    <property type="term" value="P:cellular response to ionizing radiation"/>
    <property type="evidence" value="ECO:0007669"/>
    <property type="project" value="InterPro"/>
</dbReference>
<reference evidence="2" key="1">
    <citation type="submission" date="2018-11" db="EMBL/GenBank/DDBJ databases">
        <authorList>
            <person name="Alioto T."/>
            <person name="Alioto T."/>
        </authorList>
    </citation>
    <scope>NUCLEOTIDE SEQUENCE</scope>
</reference>
<gene>
    <name evidence="2" type="ORF">MGAL_10B039666</name>
</gene>
<dbReference type="OrthoDB" id="6152919at2759"/>
<dbReference type="GO" id="GO:0005694">
    <property type="term" value="C:chromosome"/>
    <property type="evidence" value="ECO:0007669"/>
    <property type="project" value="TreeGrafter"/>
</dbReference>
<sequence length="322" mass="36234">MPRRRKSLHNNKAPLIFTESPVNIQSNVPSPVYCSRHPLTAKSVPVGDLSWVSPQFSGNQASTRKVKKQRKRRSTSGSKCTCHHGSHGNQAGGASNKYEPLKFFGEKTPPVTIVEDLSFSEEEENVNISQETKSPCLNRTETALKRNSRSKRKSLVLKRKLLSENDLLVKQTGDQDNSDDNFDLGNHRNTSFHTPVTNIIPRVKAIIRNELTEVDGIQPESDDFNGTPVNQIPSPVKRLFTSLQESPETNVFTLIKNRKSSKANKDIKNKPNRLLKNLNTSVYSPSGRNNNIPVLVADTPEAEYGIPYRLRRLRKLRTKCNI</sequence>
<feature type="compositionally biased region" description="Polar residues" evidence="1">
    <location>
        <begin position="126"/>
        <end position="141"/>
    </location>
</feature>
<dbReference type="GO" id="GO:0000725">
    <property type="term" value="P:recombinational repair"/>
    <property type="evidence" value="ECO:0007669"/>
    <property type="project" value="TreeGrafter"/>
</dbReference>
<evidence type="ECO:0000256" key="1">
    <source>
        <dbReference type="SAM" id="MobiDB-lite"/>
    </source>
</evidence>
<feature type="region of interest" description="Disordered" evidence="1">
    <location>
        <begin position="124"/>
        <end position="151"/>
    </location>
</feature>
<dbReference type="GO" id="GO:0000077">
    <property type="term" value="P:DNA damage checkpoint signaling"/>
    <property type="evidence" value="ECO:0007669"/>
    <property type="project" value="InterPro"/>
</dbReference>
<keyword evidence="3" id="KW-1185">Reference proteome</keyword>
<dbReference type="AlphaFoldDB" id="A0A8B6CFW5"/>
<organism evidence="2 3">
    <name type="scientific">Mytilus galloprovincialis</name>
    <name type="common">Mediterranean mussel</name>
    <dbReference type="NCBI Taxonomy" id="29158"/>
    <lineage>
        <taxon>Eukaryota</taxon>
        <taxon>Metazoa</taxon>
        <taxon>Spiralia</taxon>
        <taxon>Lophotrochozoa</taxon>
        <taxon>Mollusca</taxon>
        <taxon>Bivalvia</taxon>
        <taxon>Autobranchia</taxon>
        <taxon>Pteriomorphia</taxon>
        <taxon>Mytilida</taxon>
        <taxon>Mytiloidea</taxon>
        <taxon>Mytilidae</taxon>
        <taxon>Mytilinae</taxon>
        <taxon>Mytilus</taxon>
    </lineage>
</organism>
<proteinExistence type="predicted"/>
<comment type="caution">
    <text evidence="2">The sequence shown here is derived from an EMBL/GenBank/DDBJ whole genome shotgun (WGS) entry which is preliminary data.</text>
</comment>
<dbReference type="PANTHER" id="PTHR35541">
    <property type="entry name" value="RAD9, HUS1, RAD1-INTERACTING NUCLEAR ORPHAN PROTEIN 1"/>
    <property type="match status" value="1"/>
</dbReference>
<dbReference type="Proteomes" id="UP000596742">
    <property type="component" value="Unassembled WGS sequence"/>
</dbReference>
<dbReference type="EMBL" id="UYJE01001770">
    <property type="protein sequence ID" value="VDI04922.1"/>
    <property type="molecule type" value="Genomic_DNA"/>
</dbReference>
<dbReference type="InterPro" id="IPR029293">
    <property type="entry name" value="RHNO1"/>
</dbReference>